<dbReference type="InterPro" id="IPR036388">
    <property type="entry name" value="WH-like_DNA-bd_sf"/>
</dbReference>
<dbReference type="RefSeq" id="WP_168153473.1">
    <property type="nucleotide sequence ID" value="NZ_JAAWVT010000014.1"/>
</dbReference>
<keyword evidence="2" id="KW-1185">Reference proteome</keyword>
<sequence>MANIPKKYAAGAGALAIRMVVETLSDHPSDIAACKVLAPKLDVGAESLCVRRWVLQA</sequence>
<proteinExistence type="predicted"/>
<dbReference type="Gene3D" id="1.10.10.10">
    <property type="entry name" value="Winged helix-like DNA-binding domain superfamily/Winged helix DNA-binding domain"/>
    <property type="match status" value="1"/>
</dbReference>
<accession>A0ABX1G9M3</accession>
<evidence type="ECO:0000313" key="1">
    <source>
        <dbReference type="EMBL" id="NKG22733.1"/>
    </source>
</evidence>
<dbReference type="Proteomes" id="UP000746595">
    <property type="component" value="Unassembled WGS sequence"/>
</dbReference>
<organism evidence="1 2">
    <name type="scientific">Paeniglutamicibacter terrestris</name>
    <dbReference type="NCBI Taxonomy" id="2723403"/>
    <lineage>
        <taxon>Bacteria</taxon>
        <taxon>Bacillati</taxon>
        <taxon>Actinomycetota</taxon>
        <taxon>Actinomycetes</taxon>
        <taxon>Micrococcales</taxon>
        <taxon>Micrococcaceae</taxon>
        <taxon>Paeniglutamicibacter</taxon>
    </lineage>
</organism>
<gene>
    <name evidence="1" type="ORF">HED64_18730</name>
</gene>
<dbReference type="EMBL" id="JAAWVT010000014">
    <property type="protein sequence ID" value="NKG22733.1"/>
    <property type="molecule type" value="Genomic_DNA"/>
</dbReference>
<protein>
    <submittedName>
        <fullName evidence="1">Uncharacterized protein</fullName>
    </submittedName>
</protein>
<comment type="caution">
    <text evidence="1">The sequence shown here is derived from an EMBL/GenBank/DDBJ whole genome shotgun (WGS) entry which is preliminary data.</text>
</comment>
<reference evidence="1 2" key="1">
    <citation type="submission" date="2020-04" db="EMBL/GenBank/DDBJ databases">
        <title>Paeniglutamicibacter sp. ANT13_2, a novel actinomycete isolated from sediment in Antarctica.</title>
        <authorList>
            <person name="Sakdapetsiri C."/>
            <person name="Pinyakong O."/>
        </authorList>
    </citation>
    <scope>NUCLEOTIDE SEQUENCE [LARGE SCALE GENOMIC DNA]</scope>
    <source>
        <strain evidence="1 2">ANT13_2</strain>
    </source>
</reference>
<name>A0ABX1G9M3_9MICC</name>
<evidence type="ECO:0000313" key="2">
    <source>
        <dbReference type="Proteomes" id="UP000746595"/>
    </source>
</evidence>